<dbReference type="EMBL" id="JAINZW010000003">
    <property type="protein sequence ID" value="MBZ4039687.1"/>
    <property type="molecule type" value="Genomic_DNA"/>
</dbReference>
<keyword evidence="1" id="KW-0472">Membrane</keyword>
<organism evidence="2 3">
    <name type="scientific">Novilysobacter selenitireducens</name>
    <dbReference type="NCBI Taxonomy" id="2872639"/>
    <lineage>
        <taxon>Bacteria</taxon>
        <taxon>Pseudomonadati</taxon>
        <taxon>Pseudomonadota</taxon>
        <taxon>Gammaproteobacteria</taxon>
        <taxon>Lysobacterales</taxon>
        <taxon>Lysobacteraceae</taxon>
        <taxon>Novilysobacter</taxon>
    </lineage>
</organism>
<proteinExistence type="predicted"/>
<reference evidence="2 3" key="1">
    <citation type="submission" date="2021-09" db="EMBL/GenBank/DDBJ databases">
        <title>Lysobacter sp. 13A isolated from the river sediment.</title>
        <authorList>
            <person name="Liu H."/>
            <person name="Li S."/>
            <person name="Mao S."/>
        </authorList>
    </citation>
    <scope>NUCLEOTIDE SEQUENCE [LARGE SCALE GENOMIC DNA]</scope>
    <source>
        <strain evidence="2 3">13A</strain>
    </source>
</reference>
<gene>
    <name evidence="2" type="ORF">K6753_09080</name>
</gene>
<keyword evidence="3" id="KW-1185">Reference proteome</keyword>
<accession>A0ABS7T727</accession>
<evidence type="ECO:0000313" key="3">
    <source>
        <dbReference type="Proteomes" id="UP001430954"/>
    </source>
</evidence>
<dbReference type="RefSeq" id="WP_223676126.1">
    <property type="nucleotide sequence ID" value="NZ_JAINZW010000003.1"/>
</dbReference>
<protein>
    <submittedName>
        <fullName evidence="2">DUF2007 domain-containing protein</fullName>
    </submittedName>
</protein>
<name>A0ABS7T727_9GAMM</name>
<dbReference type="Proteomes" id="UP001430954">
    <property type="component" value="Unassembled WGS sequence"/>
</dbReference>
<keyword evidence="1" id="KW-0812">Transmembrane</keyword>
<evidence type="ECO:0000256" key="1">
    <source>
        <dbReference type="SAM" id="Phobius"/>
    </source>
</evidence>
<sequence length="274" mass="30372">MRQVFSSPRLENVEQVARLLEDAGIETRITDGRSYKGNRRRNFSYGSADADAKPAVWVVRSDDQVRARTLLRDAGLIDSTRPTDSYLAPTFRTEPAAGPRKSGVQSRAARIKLVLLGGIAIGVAFMVHHMLTNRPPQQEAAGPFDGSIAPVLLPVARAVFEHELPSARLTTVCLSIDGKDAPQEMLEALYRQGMVVAPGSTCVRNPDEDVGSQHRSGREALLLDVTRFRPTAPDEGEVEYTAYHHRMFGDYKTLRVQRVDGRWEVIEVVRHVSS</sequence>
<comment type="caution">
    <text evidence="2">The sequence shown here is derived from an EMBL/GenBank/DDBJ whole genome shotgun (WGS) entry which is preliminary data.</text>
</comment>
<keyword evidence="1" id="KW-1133">Transmembrane helix</keyword>
<evidence type="ECO:0000313" key="2">
    <source>
        <dbReference type="EMBL" id="MBZ4039687.1"/>
    </source>
</evidence>
<feature type="transmembrane region" description="Helical" evidence="1">
    <location>
        <begin position="113"/>
        <end position="131"/>
    </location>
</feature>